<name>A0A4R3L5K2_9BACL</name>
<dbReference type="Proteomes" id="UP000294937">
    <property type="component" value="Unassembled WGS sequence"/>
</dbReference>
<feature type="transmembrane region" description="Helical" evidence="1">
    <location>
        <begin position="20"/>
        <end position="41"/>
    </location>
</feature>
<keyword evidence="1" id="KW-0812">Transmembrane</keyword>
<sequence>MLRAIQKLKSRRGNVTSMWIAGLPIFMFMFLCIGSMVTAWVGHSQAQVAADGASLAVTKKLDALVEAEIQRQIQIAEARNAACNCYVDPWYQVLGTPQQRQALVAQVITTNQGTLISTAKDYLARNHASTKGKLTIVKDHRVQVEAQVKYHPLIFQDRFKDVYVKGKGSGPVRRYLKWLNNRSVLNQSF</sequence>
<dbReference type="AlphaFoldDB" id="A0A4R3L5K2"/>
<keyword evidence="4" id="KW-1185">Reference proteome</keyword>
<evidence type="ECO:0000256" key="1">
    <source>
        <dbReference type="SAM" id="Phobius"/>
    </source>
</evidence>
<keyword evidence="1" id="KW-1133">Transmembrane helix</keyword>
<evidence type="ECO:0000259" key="2">
    <source>
        <dbReference type="Pfam" id="PF13400"/>
    </source>
</evidence>
<evidence type="ECO:0000313" key="4">
    <source>
        <dbReference type="Proteomes" id="UP000294937"/>
    </source>
</evidence>
<accession>A0A4R3L5K2</accession>
<organism evidence="3 4">
    <name type="scientific">Hazenella coriacea</name>
    <dbReference type="NCBI Taxonomy" id="1179467"/>
    <lineage>
        <taxon>Bacteria</taxon>
        <taxon>Bacillati</taxon>
        <taxon>Bacillota</taxon>
        <taxon>Bacilli</taxon>
        <taxon>Bacillales</taxon>
        <taxon>Thermoactinomycetaceae</taxon>
        <taxon>Hazenella</taxon>
    </lineage>
</organism>
<dbReference type="EMBL" id="SMAG01000004">
    <property type="protein sequence ID" value="TCS94255.1"/>
    <property type="molecule type" value="Genomic_DNA"/>
</dbReference>
<dbReference type="Pfam" id="PF13400">
    <property type="entry name" value="Tad"/>
    <property type="match status" value="1"/>
</dbReference>
<comment type="caution">
    <text evidence="3">The sequence shown here is derived from an EMBL/GenBank/DDBJ whole genome shotgun (WGS) entry which is preliminary data.</text>
</comment>
<dbReference type="RefSeq" id="WP_165875904.1">
    <property type="nucleotide sequence ID" value="NZ_SMAG01000004.1"/>
</dbReference>
<keyword evidence="1" id="KW-0472">Membrane</keyword>
<dbReference type="InterPro" id="IPR028087">
    <property type="entry name" value="Tad_N"/>
</dbReference>
<feature type="domain" description="Putative Flp pilus-assembly TadG-like N-terminal" evidence="2">
    <location>
        <begin position="13"/>
        <end position="57"/>
    </location>
</feature>
<protein>
    <submittedName>
        <fullName evidence="3">Putative Flp pilus-assembly TadE/G-like protein</fullName>
    </submittedName>
</protein>
<reference evidence="3 4" key="1">
    <citation type="submission" date="2019-03" db="EMBL/GenBank/DDBJ databases">
        <title>Genomic Encyclopedia of Type Strains, Phase IV (KMG-IV): sequencing the most valuable type-strain genomes for metagenomic binning, comparative biology and taxonomic classification.</title>
        <authorList>
            <person name="Goeker M."/>
        </authorList>
    </citation>
    <scope>NUCLEOTIDE SEQUENCE [LARGE SCALE GENOMIC DNA]</scope>
    <source>
        <strain evidence="3 4">DSM 45707</strain>
    </source>
</reference>
<gene>
    <name evidence="3" type="ORF">EDD58_104124</name>
</gene>
<evidence type="ECO:0000313" key="3">
    <source>
        <dbReference type="EMBL" id="TCS94255.1"/>
    </source>
</evidence>
<proteinExistence type="predicted"/>